<protein>
    <submittedName>
        <fullName evidence="1">Uncharacterized protein</fullName>
    </submittedName>
</protein>
<organism evidence="1 2">
    <name type="scientific">Smallanthus sonchifolius</name>
    <dbReference type="NCBI Taxonomy" id="185202"/>
    <lineage>
        <taxon>Eukaryota</taxon>
        <taxon>Viridiplantae</taxon>
        <taxon>Streptophyta</taxon>
        <taxon>Embryophyta</taxon>
        <taxon>Tracheophyta</taxon>
        <taxon>Spermatophyta</taxon>
        <taxon>Magnoliopsida</taxon>
        <taxon>eudicotyledons</taxon>
        <taxon>Gunneridae</taxon>
        <taxon>Pentapetalae</taxon>
        <taxon>asterids</taxon>
        <taxon>campanulids</taxon>
        <taxon>Asterales</taxon>
        <taxon>Asteraceae</taxon>
        <taxon>Asteroideae</taxon>
        <taxon>Heliantheae alliance</taxon>
        <taxon>Millerieae</taxon>
        <taxon>Smallanthus</taxon>
    </lineage>
</organism>
<comment type="caution">
    <text evidence="1">The sequence shown here is derived from an EMBL/GenBank/DDBJ whole genome shotgun (WGS) entry which is preliminary data.</text>
</comment>
<sequence>MNHIVPILEKALKLHNLEKNLEHLKIRLDDIKLATHNFSDTYMIENGGDYMWYKAEVDHFDKEKHSSVEGKGKGEPPKRCNILVLKRFDGNHEELILNEIEMLTSAKHRNIVTLLGFCVEGYEMIIVIENFSNGNLFEYLGNIYYDKRRILTWEKRLKICIDVARALHYLHFEMEEKKIMIQNAIKCYSIGLDENWGAKIVGFWNAKFHYEDTSKLKRESDVYSFGIVLLEILCGRCANDPIYFQFGDKGLAELARRNLSTGTLWDMIDPIIKEETSENNFILNRGPNKDSLNTFFQVANQCVVETQDQRPTMKVVLKELEKALLFQEEGVQQPDKNQVVDELEKATHEIPMRNLENARPYNITTRLT</sequence>
<proteinExistence type="predicted"/>
<keyword evidence="2" id="KW-1185">Reference proteome</keyword>
<dbReference type="EMBL" id="CM042022">
    <property type="protein sequence ID" value="KAI3816009.1"/>
    <property type="molecule type" value="Genomic_DNA"/>
</dbReference>
<reference evidence="1 2" key="2">
    <citation type="journal article" date="2022" name="Mol. Ecol. Resour.">
        <title>The genomes of chicory, endive, great burdock and yacon provide insights into Asteraceae paleo-polyploidization history and plant inulin production.</title>
        <authorList>
            <person name="Fan W."/>
            <person name="Wang S."/>
            <person name="Wang H."/>
            <person name="Wang A."/>
            <person name="Jiang F."/>
            <person name="Liu H."/>
            <person name="Zhao H."/>
            <person name="Xu D."/>
            <person name="Zhang Y."/>
        </authorList>
    </citation>
    <scope>NUCLEOTIDE SEQUENCE [LARGE SCALE GENOMIC DNA]</scope>
    <source>
        <strain evidence="2">cv. Yunnan</strain>
        <tissue evidence="1">Leaves</tissue>
    </source>
</reference>
<gene>
    <name evidence="1" type="ORF">L1987_15694</name>
</gene>
<accession>A0ACB9J671</accession>
<dbReference type="Proteomes" id="UP001056120">
    <property type="component" value="Linkage Group LG05"/>
</dbReference>
<reference evidence="2" key="1">
    <citation type="journal article" date="2022" name="Mol. Ecol. Resour.">
        <title>The genomes of chicory, endive, great burdock and yacon provide insights into Asteraceae palaeo-polyploidization history and plant inulin production.</title>
        <authorList>
            <person name="Fan W."/>
            <person name="Wang S."/>
            <person name="Wang H."/>
            <person name="Wang A."/>
            <person name="Jiang F."/>
            <person name="Liu H."/>
            <person name="Zhao H."/>
            <person name="Xu D."/>
            <person name="Zhang Y."/>
        </authorList>
    </citation>
    <scope>NUCLEOTIDE SEQUENCE [LARGE SCALE GENOMIC DNA]</scope>
    <source>
        <strain evidence="2">cv. Yunnan</strain>
    </source>
</reference>
<name>A0ACB9J671_9ASTR</name>
<evidence type="ECO:0000313" key="1">
    <source>
        <dbReference type="EMBL" id="KAI3816009.1"/>
    </source>
</evidence>
<evidence type="ECO:0000313" key="2">
    <source>
        <dbReference type="Proteomes" id="UP001056120"/>
    </source>
</evidence>